<protein>
    <submittedName>
        <fullName evidence="3">Sulfate permease</fullName>
    </submittedName>
</protein>
<evidence type="ECO:0000256" key="2">
    <source>
        <dbReference type="SAM" id="Phobius"/>
    </source>
</evidence>
<keyword evidence="4" id="KW-1185">Reference proteome</keyword>
<sequence>MLVHLLWSLSIRTRRFLRTWAPTNILLDWFRDHRWSGVVALIVPLGAGYLADAWLVTAVVDQGWPEWLYLLFFLFLWNAGKFLLFLPVEAIRELAHSLRRAAGAARAHRERSHTAPRSAQPGRAHAAPWGGGGVNGDDIVS</sequence>
<evidence type="ECO:0000256" key="1">
    <source>
        <dbReference type="SAM" id="MobiDB-lite"/>
    </source>
</evidence>
<feature type="region of interest" description="Disordered" evidence="1">
    <location>
        <begin position="105"/>
        <end position="141"/>
    </location>
</feature>
<dbReference type="RefSeq" id="WP_366233357.1">
    <property type="nucleotide sequence ID" value="NZ_JBFBMH010000030.1"/>
</dbReference>
<keyword evidence="2" id="KW-0472">Membrane</keyword>
<evidence type="ECO:0000313" key="3">
    <source>
        <dbReference type="EMBL" id="MEW1976405.1"/>
    </source>
</evidence>
<evidence type="ECO:0000313" key="4">
    <source>
        <dbReference type="Proteomes" id="UP001553715"/>
    </source>
</evidence>
<feature type="transmembrane region" description="Helical" evidence="2">
    <location>
        <begin position="67"/>
        <end position="91"/>
    </location>
</feature>
<accession>A0ABV3LKG5</accession>
<gene>
    <name evidence="3" type="ORF">AB0301_15205</name>
</gene>
<dbReference type="Proteomes" id="UP001553715">
    <property type="component" value="Unassembled WGS sequence"/>
</dbReference>
<keyword evidence="2" id="KW-0812">Transmembrane</keyword>
<organism evidence="3 4">
    <name type="scientific">Microbacterium profundi</name>
    <dbReference type="NCBI Taxonomy" id="450380"/>
    <lineage>
        <taxon>Bacteria</taxon>
        <taxon>Bacillati</taxon>
        <taxon>Actinomycetota</taxon>
        <taxon>Actinomycetes</taxon>
        <taxon>Micrococcales</taxon>
        <taxon>Microbacteriaceae</taxon>
        <taxon>Microbacterium</taxon>
    </lineage>
</organism>
<comment type="caution">
    <text evidence="3">The sequence shown here is derived from an EMBL/GenBank/DDBJ whole genome shotgun (WGS) entry which is preliminary data.</text>
</comment>
<dbReference type="EMBL" id="JBFBMH010000030">
    <property type="protein sequence ID" value="MEW1976405.1"/>
    <property type="molecule type" value="Genomic_DNA"/>
</dbReference>
<proteinExistence type="predicted"/>
<feature type="transmembrane region" description="Helical" evidence="2">
    <location>
        <begin position="35"/>
        <end position="55"/>
    </location>
</feature>
<reference evidence="3 4" key="1">
    <citation type="submission" date="2024-06" db="EMBL/GenBank/DDBJ databases">
        <title>The Natural Products Discovery Center: Release of the First 8490 Sequenced Strains for Exploring Actinobacteria Biosynthetic Diversity.</title>
        <authorList>
            <person name="Kalkreuter E."/>
            <person name="Kautsar S.A."/>
            <person name="Yang D."/>
            <person name="Bader C.D."/>
            <person name="Teijaro C.N."/>
            <person name="Fluegel L."/>
            <person name="Davis C.M."/>
            <person name="Simpson J.R."/>
            <person name="Lauterbach L."/>
            <person name="Steele A.D."/>
            <person name="Gui C."/>
            <person name="Meng S."/>
            <person name="Li G."/>
            <person name="Viehrig K."/>
            <person name="Ye F."/>
            <person name="Su P."/>
            <person name="Kiefer A.F."/>
            <person name="Nichols A."/>
            <person name="Cepeda A.J."/>
            <person name="Yan W."/>
            <person name="Fan B."/>
            <person name="Jiang Y."/>
            <person name="Adhikari A."/>
            <person name="Zheng C.-J."/>
            <person name="Schuster L."/>
            <person name="Cowan T.M."/>
            <person name="Smanski M.J."/>
            <person name="Chevrette M.G."/>
            <person name="De Carvalho L.P.S."/>
            <person name="Shen B."/>
        </authorList>
    </citation>
    <scope>NUCLEOTIDE SEQUENCE [LARGE SCALE GENOMIC DNA]</scope>
    <source>
        <strain evidence="3 4">NPDC077434</strain>
    </source>
</reference>
<keyword evidence="2" id="KW-1133">Transmembrane helix</keyword>
<name>A0ABV3LKG5_9MICO</name>